<organism evidence="2 3">
    <name type="scientific">Candidatus Avisuccinivibrio stercorigallinarum</name>
    <dbReference type="NCBI Taxonomy" id="2840704"/>
    <lineage>
        <taxon>Bacteria</taxon>
        <taxon>Pseudomonadati</taxon>
        <taxon>Pseudomonadota</taxon>
        <taxon>Gammaproteobacteria</taxon>
        <taxon>Aeromonadales</taxon>
        <taxon>Succinivibrionaceae</taxon>
        <taxon>Succinivibrionaceae incertae sedis</taxon>
        <taxon>Candidatus Avisuccinivibrio</taxon>
    </lineage>
</organism>
<feature type="region of interest" description="Disordered" evidence="1">
    <location>
        <begin position="909"/>
        <end position="933"/>
    </location>
</feature>
<accession>A0A9D9D9S4</accession>
<feature type="region of interest" description="Disordered" evidence="1">
    <location>
        <begin position="966"/>
        <end position="988"/>
    </location>
</feature>
<sequence>MSEQKFFGVEAFGLRDQASSCGLTIRSEDYFPSCVIQSQKYGIAAVTGSAAKNDCTELGYPYPQDSRLERSDGVSLDMRRAMVGLVWKKLMLGNETDERWGKYSCSKLIAEHVAGLLGSDFSTDDWLTLAIPNYINEYAQEYLLRNLSQKLRTEREHVKLIWRNVAAAMSWLDDESKIEEFNHRFAGGGCLGVLYLGLDGVEYSSFQIVTEDFKENGRRYFVPKRDLPSRRQRFAFDGFDLFDAALSSDRSALPDDVETHWQLLNRCDDVWKLFLGLKYLPERHLFYIDNHWAKAFAMPSFCRMQEISGQQQELSVPLQRGLINEKLFAPPKDAYKGGRNAASWFDGLCGFVEENRSADLEKHKKLSALIITGPLSSSVLAGKMAKRLGLSYNGSDLTGQELWYSTSDDIAQGCAVFSERVSAGIGIPTYTDELQQLSIFIYEKGSSRLNQFKLISEETIYQGWPAGRESYRFSLNKVLALRENSSSLEVKLAKGDFDWYSDDNQLRKGKVKFRKTAQKQIPLITEIEMSPASGFARISFKAAEDDDSSKLVVDESLKHGREFEFDKMKKATIEDLKPDLNNLAYPTDRVYDLFTAVPTPDVMEKAYQVQSVLDNIGAFDSTQLLMNCQAVLDALARQPKDEQDEKRFKMDIVKLIRVFNKSMPEIVWFGRSWIINKNGQDVRYYLFNEKGELKIKEYAARYHDMAERVNSICEPLVLSDRLQQFEVQHSHLMFRVAQLRNYTSKTIKDELLLIFKGAMAKGKVLKFNYFKAASLCFHEYKYLSVFFKYFETVFSVPENRSEFNYNMALGLSKSLDSCPEAKHSLNRECALCLIETAIYLMKAKLEEGNITRTFKVAAFLILCALKFRNKESHFLQLDGEDKMLAGRLLNDIQQTILAGVDQLTLQMSGQRHSYSPTARQRQKRGQKNTKPKSLKTLQNDKNFLTNMHRDITNFFKNKGDYSALELYRDREDENTGDGGGDDDEDTED</sequence>
<protein>
    <submittedName>
        <fullName evidence="2">Uncharacterized protein</fullName>
    </submittedName>
</protein>
<name>A0A9D9D9S4_9GAMM</name>
<dbReference type="Proteomes" id="UP000823631">
    <property type="component" value="Unassembled WGS sequence"/>
</dbReference>
<reference evidence="2" key="1">
    <citation type="submission" date="2020-10" db="EMBL/GenBank/DDBJ databases">
        <authorList>
            <person name="Gilroy R."/>
        </authorList>
    </citation>
    <scope>NUCLEOTIDE SEQUENCE</scope>
    <source>
        <strain evidence="2">17213</strain>
    </source>
</reference>
<gene>
    <name evidence="2" type="ORF">IAB19_05060</name>
</gene>
<evidence type="ECO:0000313" key="3">
    <source>
        <dbReference type="Proteomes" id="UP000823631"/>
    </source>
</evidence>
<dbReference type="AlphaFoldDB" id="A0A9D9D9S4"/>
<feature type="compositionally biased region" description="Polar residues" evidence="1">
    <location>
        <begin position="909"/>
        <end position="919"/>
    </location>
</feature>
<evidence type="ECO:0000256" key="1">
    <source>
        <dbReference type="SAM" id="MobiDB-lite"/>
    </source>
</evidence>
<feature type="compositionally biased region" description="Basic residues" evidence="1">
    <location>
        <begin position="920"/>
        <end position="933"/>
    </location>
</feature>
<comment type="caution">
    <text evidence="2">The sequence shown here is derived from an EMBL/GenBank/DDBJ whole genome shotgun (WGS) entry which is preliminary data.</text>
</comment>
<dbReference type="EMBL" id="JADINH010000107">
    <property type="protein sequence ID" value="MBO8415729.1"/>
    <property type="molecule type" value="Genomic_DNA"/>
</dbReference>
<feature type="compositionally biased region" description="Acidic residues" evidence="1">
    <location>
        <begin position="974"/>
        <end position="988"/>
    </location>
</feature>
<proteinExistence type="predicted"/>
<reference evidence="2" key="2">
    <citation type="journal article" date="2021" name="PeerJ">
        <title>Extensive microbial diversity within the chicken gut microbiome revealed by metagenomics and culture.</title>
        <authorList>
            <person name="Gilroy R."/>
            <person name="Ravi A."/>
            <person name="Getino M."/>
            <person name="Pursley I."/>
            <person name="Horton D.L."/>
            <person name="Alikhan N.F."/>
            <person name="Baker D."/>
            <person name="Gharbi K."/>
            <person name="Hall N."/>
            <person name="Watson M."/>
            <person name="Adriaenssens E.M."/>
            <person name="Foster-Nyarko E."/>
            <person name="Jarju S."/>
            <person name="Secka A."/>
            <person name="Antonio M."/>
            <person name="Oren A."/>
            <person name="Chaudhuri R.R."/>
            <person name="La Ragione R."/>
            <person name="Hildebrand F."/>
            <person name="Pallen M.J."/>
        </authorList>
    </citation>
    <scope>NUCLEOTIDE SEQUENCE</scope>
    <source>
        <strain evidence="2">17213</strain>
    </source>
</reference>
<evidence type="ECO:0000313" key="2">
    <source>
        <dbReference type="EMBL" id="MBO8415729.1"/>
    </source>
</evidence>